<sequence>MRGKKFTGSWEIPPIFSWLQQARTNDLQTSPLIFSSNYSEKHQALHWRTGHKNDCLQIISSAASNSVLPAVGIGFVRWFAKASNVHRLLVLDPLGIIKAYRGTMYRLQRSIRSIFIAEAKCSDDFVFSIVFSVIGSVCTYIDMIYGMASAIFVIFMTSFLIDVCDMNDRSF</sequence>
<protein>
    <submittedName>
        <fullName evidence="2 3">Uncharacterized protein</fullName>
    </submittedName>
</protein>
<reference evidence="3" key="3">
    <citation type="submission" date="2019-07" db="EMBL/GenBank/DDBJ databases">
        <authorList>
            <person name="Seetharam A."/>
            <person name="Woodhouse M."/>
            <person name="Cannon E."/>
        </authorList>
    </citation>
    <scope>NUCLEOTIDE SEQUENCE [LARGE SCALE GENOMIC DNA]</scope>
    <source>
        <strain evidence="3">cv. B73</strain>
    </source>
</reference>
<dbReference type="Proteomes" id="UP000007305">
    <property type="component" value="Chromosome 4"/>
</dbReference>
<feature type="transmembrane region" description="Helical" evidence="1">
    <location>
        <begin position="143"/>
        <end position="161"/>
    </location>
</feature>
<keyword evidence="1" id="KW-0812">Transmembrane</keyword>
<dbReference type="AlphaFoldDB" id="A0A1D6QKZ9"/>
<accession>A0A1D6QKZ9</accession>
<dbReference type="Gramene" id="Zm00001eb200250_T002">
    <property type="protein sequence ID" value="Zm00001eb200250_P002"/>
    <property type="gene ID" value="Zm00001eb200250"/>
</dbReference>
<dbReference type="ExpressionAtlas" id="A0A1D6QKZ9">
    <property type="expression patterns" value="baseline and differential"/>
</dbReference>
<organism evidence="2">
    <name type="scientific">Zea mays</name>
    <name type="common">Maize</name>
    <dbReference type="NCBI Taxonomy" id="4577"/>
    <lineage>
        <taxon>Eukaryota</taxon>
        <taxon>Viridiplantae</taxon>
        <taxon>Streptophyta</taxon>
        <taxon>Embryophyta</taxon>
        <taxon>Tracheophyta</taxon>
        <taxon>Spermatophyta</taxon>
        <taxon>Magnoliopsida</taxon>
        <taxon>Liliopsida</taxon>
        <taxon>Poales</taxon>
        <taxon>Poaceae</taxon>
        <taxon>PACMAD clade</taxon>
        <taxon>Panicoideae</taxon>
        <taxon>Andropogonodae</taxon>
        <taxon>Andropogoneae</taxon>
        <taxon>Tripsacinae</taxon>
        <taxon>Zea</taxon>
    </lineage>
</organism>
<keyword evidence="4" id="KW-1185">Reference proteome</keyword>
<dbReference type="EnsemblPlants" id="Zm00001eb200250_T002">
    <property type="protein sequence ID" value="Zm00001eb200250_P002"/>
    <property type="gene ID" value="Zm00001eb200250"/>
</dbReference>
<dbReference type="EMBL" id="CM000780">
    <property type="protein sequence ID" value="AQK58385.1"/>
    <property type="molecule type" value="Genomic_DNA"/>
</dbReference>
<keyword evidence="1" id="KW-1133">Transmembrane helix</keyword>
<dbReference type="IntAct" id="A0A1D6QKZ9">
    <property type="interactions" value="1"/>
</dbReference>
<evidence type="ECO:0000313" key="4">
    <source>
        <dbReference type="Proteomes" id="UP000007305"/>
    </source>
</evidence>
<evidence type="ECO:0000313" key="2">
    <source>
        <dbReference type="EMBL" id="AQK58386.1"/>
    </source>
</evidence>
<proteinExistence type="predicted"/>
<name>A0A1D6QKZ9_MAIZE</name>
<evidence type="ECO:0000313" key="3">
    <source>
        <dbReference type="EnsemblPlants" id="Zm00001eb200250_P002"/>
    </source>
</evidence>
<gene>
    <name evidence="2" type="ORF">ZEAMMB73_Zm00001d052938</name>
</gene>
<dbReference type="SMR" id="A0A1D6QKZ9"/>
<evidence type="ECO:0000256" key="1">
    <source>
        <dbReference type="SAM" id="Phobius"/>
    </source>
</evidence>
<keyword evidence="1" id="KW-0472">Membrane</keyword>
<reference evidence="4" key="1">
    <citation type="journal article" date="2009" name="Science">
        <title>The B73 maize genome: complexity, diversity, and dynamics.</title>
        <authorList>
            <person name="Schnable P.S."/>
            <person name="Ware D."/>
            <person name="Fulton R.S."/>
            <person name="Stein J.C."/>
            <person name="Wei F."/>
            <person name="Pasternak S."/>
            <person name="Liang C."/>
            <person name="Zhang J."/>
            <person name="Fulton L."/>
            <person name="Graves T.A."/>
            <person name="Minx P."/>
            <person name="Reily A.D."/>
            <person name="Courtney L."/>
            <person name="Kruchowski S.S."/>
            <person name="Tomlinson C."/>
            <person name="Strong C."/>
            <person name="Delehaunty K."/>
            <person name="Fronick C."/>
            <person name="Courtney B."/>
            <person name="Rock S.M."/>
            <person name="Belter E."/>
            <person name="Du F."/>
            <person name="Kim K."/>
            <person name="Abbott R.M."/>
            <person name="Cotton M."/>
            <person name="Levy A."/>
            <person name="Marchetto P."/>
            <person name="Ochoa K."/>
            <person name="Jackson S.M."/>
            <person name="Gillam B."/>
            <person name="Chen W."/>
            <person name="Yan L."/>
            <person name="Higginbotham J."/>
            <person name="Cardenas M."/>
            <person name="Waligorski J."/>
            <person name="Applebaum E."/>
            <person name="Phelps L."/>
            <person name="Falcone J."/>
            <person name="Kanchi K."/>
            <person name="Thane T."/>
            <person name="Scimone A."/>
            <person name="Thane N."/>
            <person name="Henke J."/>
            <person name="Wang T."/>
            <person name="Ruppert J."/>
            <person name="Shah N."/>
            <person name="Rotter K."/>
            <person name="Hodges J."/>
            <person name="Ingenthron E."/>
            <person name="Cordes M."/>
            <person name="Kohlberg S."/>
            <person name="Sgro J."/>
            <person name="Delgado B."/>
            <person name="Mead K."/>
            <person name="Chinwalla A."/>
            <person name="Leonard S."/>
            <person name="Crouse K."/>
            <person name="Collura K."/>
            <person name="Kudrna D."/>
            <person name="Currie J."/>
            <person name="He R."/>
            <person name="Angelova A."/>
            <person name="Rajasekar S."/>
            <person name="Mueller T."/>
            <person name="Lomeli R."/>
            <person name="Scara G."/>
            <person name="Ko A."/>
            <person name="Delaney K."/>
            <person name="Wissotski M."/>
            <person name="Lopez G."/>
            <person name="Campos D."/>
            <person name="Braidotti M."/>
            <person name="Ashley E."/>
            <person name="Golser W."/>
            <person name="Kim H."/>
            <person name="Lee S."/>
            <person name="Lin J."/>
            <person name="Dujmic Z."/>
            <person name="Kim W."/>
            <person name="Talag J."/>
            <person name="Zuccolo A."/>
            <person name="Fan C."/>
            <person name="Sebastian A."/>
            <person name="Kramer M."/>
            <person name="Spiegel L."/>
            <person name="Nascimento L."/>
            <person name="Zutavern T."/>
            <person name="Miller B."/>
            <person name="Ambroise C."/>
            <person name="Muller S."/>
            <person name="Spooner W."/>
            <person name="Narechania A."/>
            <person name="Ren L."/>
            <person name="Wei S."/>
            <person name="Kumari S."/>
            <person name="Faga B."/>
            <person name="Levy M.J."/>
            <person name="McMahan L."/>
            <person name="Van Buren P."/>
            <person name="Vaughn M.W."/>
            <person name="Ying K."/>
            <person name="Yeh C.-T."/>
            <person name="Emrich S.J."/>
            <person name="Jia Y."/>
            <person name="Kalyanaraman A."/>
            <person name="Hsia A.-P."/>
            <person name="Barbazuk W.B."/>
            <person name="Baucom R.S."/>
            <person name="Brutnell T.P."/>
            <person name="Carpita N.C."/>
            <person name="Chaparro C."/>
            <person name="Chia J.-M."/>
            <person name="Deragon J.-M."/>
            <person name="Estill J.C."/>
            <person name="Fu Y."/>
            <person name="Jeddeloh J.A."/>
            <person name="Han Y."/>
            <person name="Lee H."/>
            <person name="Li P."/>
            <person name="Lisch D.R."/>
            <person name="Liu S."/>
            <person name="Liu Z."/>
            <person name="Nagel D.H."/>
            <person name="McCann M.C."/>
            <person name="SanMiguel P."/>
            <person name="Myers A.M."/>
            <person name="Nettleton D."/>
            <person name="Nguyen J."/>
            <person name="Penning B.W."/>
            <person name="Ponnala L."/>
            <person name="Schneider K.L."/>
            <person name="Schwartz D.C."/>
            <person name="Sharma A."/>
            <person name="Soderlund C."/>
            <person name="Springer N.M."/>
            <person name="Sun Q."/>
            <person name="Wang H."/>
            <person name="Waterman M."/>
            <person name="Westerman R."/>
            <person name="Wolfgruber T.K."/>
            <person name="Yang L."/>
            <person name="Yu Y."/>
            <person name="Zhang L."/>
            <person name="Zhou S."/>
            <person name="Zhu Q."/>
            <person name="Bennetzen J.L."/>
            <person name="Dawe R.K."/>
            <person name="Jiang J."/>
            <person name="Jiang N."/>
            <person name="Presting G.G."/>
            <person name="Wessler S.R."/>
            <person name="Aluru S."/>
            <person name="Martienssen R.A."/>
            <person name="Clifton S.W."/>
            <person name="McCombie W.R."/>
            <person name="Wing R.A."/>
            <person name="Wilson R.K."/>
        </authorList>
    </citation>
    <scope>NUCLEOTIDE SEQUENCE [LARGE SCALE GENOMIC DNA]</scope>
    <source>
        <strain evidence="4">cv. B73</strain>
    </source>
</reference>
<reference evidence="2" key="2">
    <citation type="submission" date="2015-12" db="EMBL/GenBank/DDBJ databases">
        <title>Update maize B73 reference genome by single molecule sequencing technologies.</title>
        <authorList>
            <consortium name="Maize Genome Sequencing Project"/>
            <person name="Ware D."/>
        </authorList>
    </citation>
    <scope>NUCLEOTIDE SEQUENCE</scope>
    <source>
        <tissue evidence="2">Seedling</tissue>
    </source>
</reference>
<dbReference type="EMBL" id="CM000780">
    <property type="protein sequence ID" value="AQK58386.1"/>
    <property type="molecule type" value="Genomic_DNA"/>
</dbReference>
<reference evidence="3" key="4">
    <citation type="submission" date="2021-05" db="UniProtKB">
        <authorList>
            <consortium name="EnsemblPlants"/>
        </authorList>
    </citation>
    <scope>IDENTIFICATION</scope>
    <source>
        <strain evidence="3">cv. B73</strain>
    </source>
</reference>